<reference evidence="8 9" key="1">
    <citation type="submission" date="2019-03" db="EMBL/GenBank/DDBJ databases">
        <title>Genomic Encyclopedia of Type Strains, Phase IV (KMG-IV): sequencing the most valuable type-strain genomes for metagenomic binning, comparative biology and taxonomic classification.</title>
        <authorList>
            <person name="Goeker M."/>
        </authorList>
    </citation>
    <scope>NUCLEOTIDE SEQUENCE [LARGE SCALE GENOMIC DNA]</scope>
    <source>
        <strain evidence="8 9">DSM 26377</strain>
    </source>
</reference>
<dbReference type="GO" id="GO:0008176">
    <property type="term" value="F:tRNA (guanine(46)-N7)-methyltransferase activity"/>
    <property type="evidence" value="ECO:0007669"/>
    <property type="project" value="UniProtKB-UniRule"/>
</dbReference>
<dbReference type="HAMAP" id="MF_01057">
    <property type="entry name" value="tRNA_methyltr_TrmB"/>
    <property type="match status" value="1"/>
</dbReference>
<dbReference type="SUPFAM" id="SSF53335">
    <property type="entry name" value="S-adenosyl-L-methionine-dependent methyltransferases"/>
    <property type="match status" value="1"/>
</dbReference>
<evidence type="ECO:0000256" key="7">
    <source>
        <dbReference type="HAMAP-Rule" id="MF_01057"/>
    </source>
</evidence>
<feature type="binding site" evidence="7">
    <location>
        <position position="90"/>
    </location>
    <ligand>
        <name>S-adenosyl-L-methionine</name>
        <dbReference type="ChEBI" id="CHEBI:59789"/>
    </ligand>
</feature>
<comment type="catalytic activity">
    <reaction evidence="1 7">
        <text>guanosine(46) in tRNA + S-adenosyl-L-methionine = N(7)-methylguanosine(46) in tRNA + S-adenosyl-L-homocysteine</text>
        <dbReference type="Rhea" id="RHEA:42708"/>
        <dbReference type="Rhea" id="RHEA-COMP:10188"/>
        <dbReference type="Rhea" id="RHEA-COMP:10189"/>
        <dbReference type="ChEBI" id="CHEBI:57856"/>
        <dbReference type="ChEBI" id="CHEBI:59789"/>
        <dbReference type="ChEBI" id="CHEBI:74269"/>
        <dbReference type="ChEBI" id="CHEBI:74480"/>
        <dbReference type="EC" id="2.1.1.33"/>
    </reaction>
</comment>
<evidence type="ECO:0000256" key="2">
    <source>
        <dbReference type="ARBA" id="ARBA00003015"/>
    </source>
</evidence>
<sequence length="236" mass="26583">MTHPPPPDLAPHLRRIRSFVRREGRMTDGQKEALERLSLRYSLDPLEGPIDFAAAFGRTASLSFEIGFGAGDALLARAEARPDWNHVGVEVHRPGVGRALILAEQRNLSNLRVMTRDAVDILRTQVAVGVLDEVVIEFPDPWHKTRHNKRRLVQPEFAQLLAERIRPGGQLLLATDWAPYAHQMREVLDAEPAFENLSTDGGFVPRAALRPLTRFEARGTRLGHDVFDLAYRRRPG</sequence>
<evidence type="ECO:0000256" key="6">
    <source>
        <dbReference type="ARBA" id="ARBA00022694"/>
    </source>
</evidence>
<dbReference type="GO" id="GO:0043527">
    <property type="term" value="C:tRNA methyltransferase complex"/>
    <property type="evidence" value="ECO:0007669"/>
    <property type="project" value="TreeGrafter"/>
</dbReference>
<feature type="binding site" evidence="7">
    <location>
        <begin position="213"/>
        <end position="216"/>
    </location>
    <ligand>
        <name>substrate</name>
    </ligand>
</feature>
<keyword evidence="3 7" id="KW-0489">Methyltransferase</keyword>
<keyword evidence="5 7" id="KW-0949">S-adenosyl-L-methionine</keyword>
<evidence type="ECO:0000313" key="8">
    <source>
        <dbReference type="EMBL" id="TDU26695.1"/>
    </source>
</evidence>
<dbReference type="Pfam" id="PF02390">
    <property type="entry name" value="Methyltransf_4"/>
    <property type="match status" value="1"/>
</dbReference>
<dbReference type="NCBIfam" id="TIGR00091">
    <property type="entry name" value="tRNA (guanosine(46)-N7)-methyltransferase TrmB"/>
    <property type="match status" value="1"/>
</dbReference>
<feature type="binding site" evidence="7">
    <location>
        <position position="65"/>
    </location>
    <ligand>
        <name>S-adenosyl-L-methionine</name>
        <dbReference type="ChEBI" id="CHEBI:59789"/>
    </ligand>
</feature>
<dbReference type="EC" id="2.1.1.33" evidence="7"/>
<organism evidence="8 9">
    <name type="scientific">Panacagrimonas perspica</name>
    <dbReference type="NCBI Taxonomy" id="381431"/>
    <lineage>
        <taxon>Bacteria</taxon>
        <taxon>Pseudomonadati</taxon>
        <taxon>Pseudomonadota</taxon>
        <taxon>Gammaproteobacteria</taxon>
        <taxon>Nevskiales</taxon>
        <taxon>Nevskiaceae</taxon>
        <taxon>Panacagrimonas</taxon>
    </lineage>
</organism>
<keyword evidence="9" id="KW-1185">Reference proteome</keyword>
<dbReference type="PROSITE" id="PS51625">
    <property type="entry name" value="SAM_MT_TRMB"/>
    <property type="match status" value="1"/>
</dbReference>
<gene>
    <name evidence="7" type="primary">trmB</name>
    <name evidence="8" type="ORF">DFR24_3725</name>
</gene>
<keyword evidence="6 7" id="KW-0819">tRNA processing</keyword>
<evidence type="ECO:0000256" key="5">
    <source>
        <dbReference type="ARBA" id="ARBA00022691"/>
    </source>
</evidence>
<protein>
    <recommendedName>
        <fullName evidence="7">tRNA (guanine-N(7)-)-methyltransferase</fullName>
        <ecNumber evidence="7">2.1.1.33</ecNumber>
    </recommendedName>
    <alternativeName>
        <fullName evidence="7">tRNA (guanine(46)-N(7))-methyltransferase</fullName>
    </alternativeName>
    <alternativeName>
        <fullName evidence="7">tRNA(m7G46)-methyltransferase</fullName>
    </alternativeName>
</protein>
<evidence type="ECO:0000256" key="4">
    <source>
        <dbReference type="ARBA" id="ARBA00022679"/>
    </source>
</evidence>
<accession>A0A4R7NZB0</accession>
<comment type="pathway">
    <text evidence="7">tRNA modification; N(7)-methylguanine-tRNA biosynthesis.</text>
</comment>
<name>A0A4R7NZB0_9GAMM</name>
<dbReference type="Proteomes" id="UP000295341">
    <property type="component" value="Unassembled WGS sequence"/>
</dbReference>
<feature type="binding site" evidence="7">
    <location>
        <position position="144"/>
    </location>
    <ligand>
        <name>substrate</name>
    </ligand>
</feature>
<keyword evidence="4 7" id="KW-0808">Transferase</keyword>
<proteinExistence type="inferred from homology"/>
<dbReference type="PANTHER" id="PTHR23417:SF14">
    <property type="entry name" value="PENTACOTRIPEPTIDE-REPEAT REGION OF PRORP DOMAIN-CONTAINING PROTEIN"/>
    <property type="match status" value="1"/>
</dbReference>
<dbReference type="EMBL" id="SOBT01000010">
    <property type="protein sequence ID" value="TDU26695.1"/>
    <property type="molecule type" value="Genomic_DNA"/>
</dbReference>
<dbReference type="OrthoDB" id="9802090at2"/>
<feature type="binding site" evidence="7">
    <location>
        <position position="140"/>
    </location>
    <ligand>
        <name>S-adenosyl-L-methionine</name>
        <dbReference type="ChEBI" id="CHEBI:59789"/>
    </ligand>
</feature>
<dbReference type="InterPro" id="IPR029063">
    <property type="entry name" value="SAM-dependent_MTases_sf"/>
</dbReference>
<comment type="function">
    <text evidence="2 7">Catalyzes the formation of N(7)-methylguanine at position 46 (m7G46) in tRNA.</text>
</comment>
<dbReference type="Gene3D" id="3.40.50.150">
    <property type="entry name" value="Vaccinia Virus protein VP39"/>
    <property type="match status" value="1"/>
</dbReference>
<dbReference type="PANTHER" id="PTHR23417">
    <property type="entry name" value="3-DEOXY-D-MANNO-OCTULOSONIC-ACID TRANSFERASE/TRNA GUANINE-N 7 - -METHYLTRANSFERASE"/>
    <property type="match status" value="1"/>
</dbReference>
<comment type="similarity">
    <text evidence="7">Belongs to the class I-like SAM-binding methyltransferase superfamily. TrmB family.</text>
</comment>
<feature type="binding site" evidence="7">
    <location>
        <position position="176"/>
    </location>
    <ligand>
        <name>substrate</name>
    </ligand>
</feature>
<dbReference type="InterPro" id="IPR003358">
    <property type="entry name" value="tRNA_(Gua-N-7)_MeTrfase_Trmb"/>
</dbReference>
<feature type="region of interest" description="Interaction with RNA" evidence="7">
    <location>
        <begin position="146"/>
        <end position="151"/>
    </location>
</feature>
<evidence type="ECO:0000256" key="3">
    <source>
        <dbReference type="ARBA" id="ARBA00022603"/>
    </source>
</evidence>
<feature type="binding site" evidence="7">
    <location>
        <position position="117"/>
    </location>
    <ligand>
        <name>S-adenosyl-L-methionine</name>
        <dbReference type="ChEBI" id="CHEBI:59789"/>
    </ligand>
</feature>
<evidence type="ECO:0000313" key="9">
    <source>
        <dbReference type="Proteomes" id="UP000295341"/>
    </source>
</evidence>
<comment type="caution">
    <text evidence="8">The sequence shown here is derived from an EMBL/GenBank/DDBJ whole genome shotgun (WGS) entry which is preliminary data.</text>
</comment>
<dbReference type="RefSeq" id="WP_133882872.1">
    <property type="nucleotide sequence ID" value="NZ_MWIN01000007.1"/>
</dbReference>
<evidence type="ECO:0000256" key="1">
    <source>
        <dbReference type="ARBA" id="ARBA00000142"/>
    </source>
</evidence>
<dbReference type="InterPro" id="IPR055361">
    <property type="entry name" value="tRNA_methyltr_TrmB_bact"/>
</dbReference>
<dbReference type="AlphaFoldDB" id="A0A4R7NZB0"/>
<dbReference type="UniPathway" id="UPA00989"/>